<reference evidence="2" key="1">
    <citation type="submission" date="2016-02" db="EMBL/GenBank/DDBJ databases">
        <authorList>
            <person name="Rodrigo-Torres Lidia"/>
            <person name="Arahal R.David."/>
        </authorList>
    </citation>
    <scope>NUCLEOTIDE SEQUENCE [LARGE SCALE GENOMIC DNA]</scope>
    <source>
        <strain evidence="2">CECT 8713</strain>
    </source>
</reference>
<evidence type="ECO:0000313" key="1">
    <source>
        <dbReference type="EMBL" id="CZF83882.1"/>
    </source>
</evidence>
<organism evidence="1 2">
    <name type="scientific">Grimontia marina</name>
    <dbReference type="NCBI Taxonomy" id="646534"/>
    <lineage>
        <taxon>Bacteria</taxon>
        <taxon>Pseudomonadati</taxon>
        <taxon>Pseudomonadota</taxon>
        <taxon>Gammaproteobacteria</taxon>
        <taxon>Vibrionales</taxon>
        <taxon>Vibrionaceae</taxon>
        <taxon>Grimontia</taxon>
    </lineage>
</organism>
<dbReference type="Pfam" id="PF10076">
    <property type="entry name" value="Phage_Mu_Gp48"/>
    <property type="match status" value="1"/>
</dbReference>
<dbReference type="RefSeq" id="WP_232314444.1">
    <property type="nucleotide sequence ID" value="NZ_CAWRCI010000026.1"/>
</dbReference>
<evidence type="ECO:0000313" key="2">
    <source>
        <dbReference type="Proteomes" id="UP000073601"/>
    </source>
</evidence>
<sequence length="185" mass="21223">MDRVTAAQSTEAWLDVLQQLMPQGLAWPRDDEANQTKLLRALAKQLADIDAQADALQQEMTPANARELLDEYEQYLGLPECGAPQQQTTERQAAAVEKDQRKGRLQAWNIEQRGADLGFQITVEEHFPHHCLRGCTYPLYEEKYRHLLRIRVHGTDEGDANTLECTLKQFKLGGKYYEFVYEGNQ</sequence>
<dbReference type="AlphaFoldDB" id="A0A128FAS2"/>
<dbReference type="InterPro" id="IPR018755">
    <property type="entry name" value="Phage_Mu_Gp48"/>
</dbReference>
<dbReference type="EMBL" id="FIZY01000026">
    <property type="protein sequence ID" value="CZF83882.1"/>
    <property type="molecule type" value="Genomic_DNA"/>
</dbReference>
<gene>
    <name evidence="1" type="ORF">GMA8713_02853</name>
</gene>
<keyword evidence="2" id="KW-1185">Reference proteome</keyword>
<name>A0A128FAS2_9GAMM</name>
<proteinExistence type="predicted"/>
<evidence type="ECO:0008006" key="3">
    <source>
        <dbReference type="Google" id="ProtNLM"/>
    </source>
</evidence>
<accession>A0A128FAS2</accession>
<dbReference type="Proteomes" id="UP000073601">
    <property type="component" value="Unassembled WGS sequence"/>
</dbReference>
<protein>
    <recommendedName>
        <fullName evidence="3">DUF2313 domain-containing protein</fullName>
    </recommendedName>
</protein>